<evidence type="ECO:0000313" key="1">
    <source>
        <dbReference type="EnsemblMetazoa" id="Aqu2.1.03592_001"/>
    </source>
</evidence>
<name>A0A1X7SNC3_AMPQE</name>
<reference evidence="1" key="1">
    <citation type="submission" date="2017-05" db="UniProtKB">
        <authorList>
            <consortium name="EnsemblMetazoa"/>
        </authorList>
    </citation>
    <scope>IDENTIFICATION</scope>
</reference>
<organism evidence="1">
    <name type="scientific">Amphimedon queenslandica</name>
    <name type="common">Sponge</name>
    <dbReference type="NCBI Taxonomy" id="400682"/>
    <lineage>
        <taxon>Eukaryota</taxon>
        <taxon>Metazoa</taxon>
        <taxon>Porifera</taxon>
        <taxon>Demospongiae</taxon>
        <taxon>Heteroscleromorpha</taxon>
        <taxon>Haplosclerida</taxon>
        <taxon>Niphatidae</taxon>
        <taxon>Amphimedon</taxon>
    </lineage>
</organism>
<proteinExistence type="predicted"/>
<dbReference type="EnsemblMetazoa" id="Aqu2.1.03592_001">
    <property type="protein sequence ID" value="Aqu2.1.03592_001"/>
    <property type="gene ID" value="Aqu2.1.03592"/>
</dbReference>
<accession>A0A1X7SNC3</accession>
<dbReference type="AlphaFoldDB" id="A0A1X7SNC3"/>
<dbReference type="InParanoid" id="A0A1X7SNC3"/>
<protein>
    <submittedName>
        <fullName evidence="1">Uncharacterized protein</fullName>
    </submittedName>
</protein>
<sequence>LSTEKIFLEDSVVPYDSHTMEELETLCPQFKYFHTSAFNLQMFPLPTLPDSCVKNDDVIRPLPLQLQYVIQSFKESLNFFVVNALTTGLELLGKY</sequence>